<name>A0A1I0FR69_9FIRM</name>
<dbReference type="OrthoDB" id="9811552at2"/>
<dbReference type="NCBIfam" id="TIGR01726">
    <property type="entry name" value="HEQRo_perm_3TM"/>
    <property type="match status" value="1"/>
</dbReference>
<evidence type="ECO:0000256" key="7">
    <source>
        <dbReference type="ARBA" id="ARBA00022989"/>
    </source>
</evidence>
<feature type="transmembrane region" description="Helical" evidence="9">
    <location>
        <begin position="297"/>
        <end position="326"/>
    </location>
</feature>
<dbReference type="SUPFAM" id="SSF161098">
    <property type="entry name" value="MetI-like"/>
    <property type="match status" value="1"/>
</dbReference>
<dbReference type="AlphaFoldDB" id="A0A1I0FR69"/>
<feature type="domain" description="ABC transmembrane type-1" evidence="10">
    <location>
        <begin position="302"/>
        <end position="501"/>
    </location>
</feature>
<dbReference type="GO" id="GO:0022857">
    <property type="term" value="F:transmembrane transporter activity"/>
    <property type="evidence" value="ECO:0007669"/>
    <property type="project" value="InterPro"/>
</dbReference>
<keyword evidence="6" id="KW-0029">Amino-acid transport</keyword>
<dbReference type="Pfam" id="PF00497">
    <property type="entry name" value="SBP_bac_3"/>
    <property type="match status" value="1"/>
</dbReference>
<keyword evidence="8 9" id="KW-0472">Membrane</keyword>
<dbReference type="InterPro" id="IPR001638">
    <property type="entry name" value="Solute-binding_3/MltF_N"/>
</dbReference>
<dbReference type="CDD" id="cd13627">
    <property type="entry name" value="PBP2_AA_binding_like_2"/>
    <property type="match status" value="1"/>
</dbReference>
<keyword evidence="7 9" id="KW-1133">Transmembrane helix</keyword>
<dbReference type="Gene3D" id="3.40.190.10">
    <property type="entry name" value="Periplasmic binding protein-like II"/>
    <property type="match status" value="2"/>
</dbReference>
<dbReference type="InterPro" id="IPR043429">
    <property type="entry name" value="ArtM/GltK/GlnP/TcyL/YhdX-like"/>
</dbReference>
<feature type="transmembrane region" description="Helical" evidence="9">
    <location>
        <begin position="347"/>
        <end position="370"/>
    </location>
</feature>
<keyword evidence="4" id="KW-1003">Cell membrane</keyword>
<dbReference type="SUPFAM" id="SSF53850">
    <property type="entry name" value="Periplasmic binding protein-like II"/>
    <property type="match status" value="1"/>
</dbReference>
<feature type="transmembrane region" description="Helical" evidence="9">
    <location>
        <begin position="376"/>
        <end position="398"/>
    </location>
</feature>
<keyword evidence="12" id="KW-1185">Reference proteome</keyword>
<comment type="subcellular location">
    <subcellularLocation>
        <location evidence="1 9">Cell membrane</location>
        <topology evidence="1 9">Multi-pass membrane protein</topology>
    </subcellularLocation>
</comment>
<proteinExistence type="inferred from homology"/>
<evidence type="ECO:0000256" key="5">
    <source>
        <dbReference type="ARBA" id="ARBA00022692"/>
    </source>
</evidence>
<dbReference type="Gene3D" id="1.10.3720.10">
    <property type="entry name" value="MetI-like"/>
    <property type="match status" value="1"/>
</dbReference>
<dbReference type="PANTHER" id="PTHR30614:SF20">
    <property type="entry name" value="GLUTAMINE TRANSPORT SYSTEM PERMEASE PROTEIN GLNP"/>
    <property type="match status" value="1"/>
</dbReference>
<evidence type="ECO:0000256" key="3">
    <source>
        <dbReference type="ARBA" id="ARBA00022448"/>
    </source>
</evidence>
<evidence type="ECO:0000313" key="12">
    <source>
        <dbReference type="Proteomes" id="UP000198558"/>
    </source>
</evidence>
<dbReference type="Proteomes" id="UP000198558">
    <property type="component" value="Unassembled WGS sequence"/>
</dbReference>
<dbReference type="GO" id="GO:0043190">
    <property type="term" value="C:ATP-binding cassette (ABC) transporter complex"/>
    <property type="evidence" value="ECO:0007669"/>
    <property type="project" value="InterPro"/>
</dbReference>
<dbReference type="Pfam" id="PF00528">
    <property type="entry name" value="BPD_transp_1"/>
    <property type="match status" value="1"/>
</dbReference>
<keyword evidence="3 9" id="KW-0813">Transport</keyword>
<dbReference type="GO" id="GO:0006865">
    <property type="term" value="P:amino acid transport"/>
    <property type="evidence" value="ECO:0007669"/>
    <property type="project" value="UniProtKB-KW"/>
</dbReference>
<dbReference type="RefSeq" id="WP_092354499.1">
    <property type="nucleotide sequence ID" value="NZ_FOIN01000021.1"/>
</dbReference>
<dbReference type="InterPro" id="IPR035906">
    <property type="entry name" value="MetI-like_sf"/>
</dbReference>
<feature type="transmembrane region" description="Helical" evidence="9">
    <location>
        <begin position="476"/>
        <end position="498"/>
    </location>
</feature>
<sequence length="523" mass="58090">MKRILKIFTVLVLVLTVIIPVVPIKAEEENDNTFVVGMECNYAPFNWTQVNETETAVFLEGGGYADGYDVAVAREIAKHLGKELVIKKMSWDGLEPALQAGVIDAIIAGMTDTADRRQRVDFTQTYYESQMVLIVRKKDKLEDAKSLKDFSNKKVLGQLNTLYDTVIDQIPGVKHATALEDYPAMVMQLNNELVDAVTAELPVAAGIVATNPDLTYVEFEEGKGFDVDLTDTSVSIAVSKENLELKNKIDEYLNSISDEDKKEMMDEAIDRIPATITSLSDNIFVAAKQIFEVYSSLFFSGIGSTLTLAFGGTILGLLIGLVIGAIRAIKIEEREQLFSKIIKRTAWIITTIYIEIFRGTPMMVQGAFIYYGLKNIIHWDPFTAGIFVITINTGAYMAEIVRSGIQSVDKGQTEAARSIGMNSIQTMVYIILPQAIKNSFPSIGNEFVINIKDSSVLNVIAVTELFYQAKSVAGSLYAFVPTYFVVALIYLCLTFPTTRILNYIENRMNCKKVITFDSKGRVK</sequence>
<organism evidence="11 12">
    <name type="scientific">Thomasclavelia cocleata</name>
    <dbReference type="NCBI Taxonomy" id="69824"/>
    <lineage>
        <taxon>Bacteria</taxon>
        <taxon>Bacillati</taxon>
        <taxon>Bacillota</taxon>
        <taxon>Erysipelotrichia</taxon>
        <taxon>Erysipelotrichales</taxon>
        <taxon>Coprobacillaceae</taxon>
        <taxon>Thomasclavelia</taxon>
    </lineage>
</organism>
<dbReference type="SMART" id="SM00062">
    <property type="entry name" value="PBPb"/>
    <property type="match status" value="1"/>
</dbReference>
<dbReference type="EMBL" id="FOIN01000021">
    <property type="protein sequence ID" value="SET60666.1"/>
    <property type="molecule type" value="Genomic_DNA"/>
</dbReference>
<evidence type="ECO:0000259" key="10">
    <source>
        <dbReference type="PROSITE" id="PS50928"/>
    </source>
</evidence>
<comment type="similarity">
    <text evidence="2">Belongs to the binding-protein-dependent transport system permease family. HisMQ subfamily.</text>
</comment>
<evidence type="ECO:0000313" key="11">
    <source>
        <dbReference type="EMBL" id="SET60666.1"/>
    </source>
</evidence>
<accession>A0A1I0FR69</accession>
<dbReference type="GeneID" id="88621756"/>
<dbReference type="CDD" id="cd06261">
    <property type="entry name" value="TM_PBP2"/>
    <property type="match status" value="1"/>
</dbReference>
<evidence type="ECO:0000256" key="9">
    <source>
        <dbReference type="RuleBase" id="RU363032"/>
    </source>
</evidence>
<evidence type="ECO:0000256" key="8">
    <source>
        <dbReference type="ARBA" id="ARBA00023136"/>
    </source>
</evidence>
<dbReference type="PANTHER" id="PTHR30614">
    <property type="entry name" value="MEMBRANE COMPONENT OF AMINO ACID ABC TRANSPORTER"/>
    <property type="match status" value="1"/>
</dbReference>
<keyword evidence="5 9" id="KW-0812">Transmembrane</keyword>
<dbReference type="InterPro" id="IPR010065">
    <property type="entry name" value="AA_ABC_transptr_permease_3TM"/>
</dbReference>
<gene>
    <name evidence="11" type="ORF">SAMN04489758_12144</name>
</gene>
<evidence type="ECO:0000256" key="1">
    <source>
        <dbReference type="ARBA" id="ARBA00004651"/>
    </source>
</evidence>
<protein>
    <submittedName>
        <fullName evidence="11">Amino acid ABC transporter substrate-binding protein, PAAT family /amino acid ABC transporter membrane protein, PAAT family</fullName>
    </submittedName>
</protein>
<dbReference type="InterPro" id="IPR000515">
    <property type="entry name" value="MetI-like"/>
</dbReference>
<evidence type="ECO:0000256" key="6">
    <source>
        <dbReference type="ARBA" id="ARBA00022970"/>
    </source>
</evidence>
<reference evidence="12" key="1">
    <citation type="submission" date="2016-10" db="EMBL/GenBank/DDBJ databases">
        <authorList>
            <person name="Varghese N."/>
            <person name="Submissions S."/>
        </authorList>
    </citation>
    <scope>NUCLEOTIDE SEQUENCE [LARGE SCALE GENOMIC DNA]</scope>
    <source>
        <strain evidence="12">DSM 1551</strain>
    </source>
</reference>
<evidence type="ECO:0000256" key="4">
    <source>
        <dbReference type="ARBA" id="ARBA00022475"/>
    </source>
</evidence>
<dbReference type="PROSITE" id="PS50928">
    <property type="entry name" value="ABC_TM1"/>
    <property type="match status" value="1"/>
</dbReference>
<evidence type="ECO:0000256" key="2">
    <source>
        <dbReference type="ARBA" id="ARBA00010072"/>
    </source>
</evidence>